<dbReference type="PANTHER" id="PTHR23159:SF31">
    <property type="entry name" value="CENTROSOME-ASSOCIATED PROTEIN CEP250 ISOFORM X1"/>
    <property type="match status" value="1"/>
</dbReference>
<protein>
    <submittedName>
        <fullName evidence="3">Uncharacterized protein</fullName>
    </submittedName>
</protein>
<comment type="pathway">
    <text evidence="1">Protein modification; protein ubiquitination.</text>
</comment>
<feature type="coiled-coil region" evidence="2">
    <location>
        <begin position="347"/>
        <end position="437"/>
    </location>
</feature>
<proteinExistence type="predicted"/>
<dbReference type="AlphaFoldDB" id="A0A1Y1I8B9"/>
<keyword evidence="4" id="KW-1185">Reference proteome</keyword>
<name>A0A1Y1I8B9_KLENI</name>
<dbReference type="SUPFAM" id="SSF161270">
    <property type="entry name" value="PspA lactotransferrin-binding region"/>
    <property type="match status" value="1"/>
</dbReference>
<feature type="coiled-coil region" evidence="2">
    <location>
        <begin position="19"/>
        <end position="88"/>
    </location>
</feature>
<evidence type="ECO:0000313" key="3">
    <source>
        <dbReference type="EMBL" id="GAQ84348.1"/>
    </source>
</evidence>
<dbReference type="Gene3D" id="3.30.710.10">
    <property type="entry name" value="Potassium Channel Kv1.1, Chain A"/>
    <property type="match status" value="2"/>
</dbReference>
<dbReference type="EMBL" id="DF237134">
    <property type="protein sequence ID" value="GAQ84348.1"/>
    <property type="molecule type" value="Genomic_DNA"/>
</dbReference>
<evidence type="ECO:0000256" key="2">
    <source>
        <dbReference type="SAM" id="Coils"/>
    </source>
</evidence>
<organism evidence="3 4">
    <name type="scientific">Klebsormidium nitens</name>
    <name type="common">Green alga</name>
    <name type="synonym">Ulothrix nitens</name>
    <dbReference type="NCBI Taxonomy" id="105231"/>
    <lineage>
        <taxon>Eukaryota</taxon>
        <taxon>Viridiplantae</taxon>
        <taxon>Streptophyta</taxon>
        <taxon>Klebsormidiophyceae</taxon>
        <taxon>Klebsormidiales</taxon>
        <taxon>Klebsormidiaceae</taxon>
        <taxon>Klebsormidium</taxon>
    </lineage>
</organism>
<dbReference type="PANTHER" id="PTHR23159">
    <property type="entry name" value="CENTROSOMAL PROTEIN 2"/>
    <property type="match status" value="1"/>
</dbReference>
<reference evidence="3 4" key="1">
    <citation type="journal article" date="2014" name="Nat. Commun.">
        <title>Klebsormidium flaccidum genome reveals primary factors for plant terrestrial adaptation.</title>
        <authorList>
            <person name="Hori K."/>
            <person name="Maruyama F."/>
            <person name="Fujisawa T."/>
            <person name="Togashi T."/>
            <person name="Yamamoto N."/>
            <person name="Seo M."/>
            <person name="Sato S."/>
            <person name="Yamada T."/>
            <person name="Mori H."/>
            <person name="Tajima N."/>
            <person name="Moriyama T."/>
            <person name="Ikeuchi M."/>
            <person name="Watanabe M."/>
            <person name="Wada H."/>
            <person name="Kobayashi K."/>
            <person name="Saito M."/>
            <person name="Masuda T."/>
            <person name="Sasaki-Sekimoto Y."/>
            <person name="Mashiguchi K."/>
            <person name="Awai K."/>
            <person name="Shimojima M."/>
            <person name="Masuda S."/>
            <person name="Iwai M."/>
            <person name="Nobusawa T."/>
            <person name="Narise T."/>
            <person name="Kondo S."/>
            <person name="Saito H."/>
            <person name="Sato R."/>
            <person name="Murakawa M."/>
            <person name="Ihara Y."/>
            <person name="Oshima-Yamada Y."/>
            <person name="Ohtaka K."/>
            <person name="Satoh M."/>
            <person name="Sonobe K."/>
            <person name="Ishii M."/>
            <person name="Ohtani R."/>
            <person name="Kanamori-Sato M."/>
            <person name="Honoki R."/>
            <person name="Miyazaki D."/>
            <person name="Mochizuki H."/>
            <person name="Umetsu J."/>
            <person name="Higashi K."/>
            <person name="Shibata D."/>
            <person name="Kamiya Y."/>
            <person name="Sato N."/>
            <person name="Nakamura Y."/>
            <person name="Tabata S."/>
            <person name="Ida S."/>
            <person name="Kurokawa K."/>
            <person name="Ohta H."/>
        </authorList>
    </citation>
    <scope>NUCLEOTIDE SEQUENCE [LARGE SCALE GENOMIC DNA]</scope>
    <source>
        <strain evidence="3 4">NIES-2285</strain>
    </source>
</reference>
<dbReference type="InterPro" id="IPR011333">
    <property type="entry name" value="SKP1/BTB/POZ_sf"/>
</dbReference>
<keyword evidence="2" id="KW-0175">Coiled coil</keyword>
<evidence type="ECO:0000256" key="1">
    <source>
        <dbReference type="ARBA" id="ARBA00004906"/>
    </source>
</evidence>
<accession>A0A1Y1I8B9</accession>
<gene>
    <name evidence="3" type="ORF">KFL_001850220</name>
</gene>
<dbReference type="SUPFAM" id="SSF54695">
    <property type="entry name" value="POZ domain"/>
    <property type="match status" value="2"/>
</dbReference>
<sequence>MKLRVIQRQLQSLSLRRALEAEAARKTKAEAAARQARSEKNVLQARVTSLSKDLAKAQSDLKEARSENEVLEARLSALETVTAEKEREGKQRVSALEESLKGFREAGGRCAKERERFCYVLASNGQEGSVPWSALASDPESLLHKMYCGEWDYARDEKGRALVTCHPQRWAAIIEHLATGAVPAEWDPQLLAQARHWNLQRLVEGLEASIPGMTVTADPDSKGFKVRCVFASVMKELSSGEKLMKYTFSGPQKRWWAVKLTEKGICLGAVAPPHAGSSKVSGLREISAVLTFRVVLRNGDMVKKSADPVLFSAGKEEDRGFFWQRWEHDFHHCLLVQVAASNKQSAVAKAQRLRSAENAELEALRTAVGSSRKALDAEVTRATEAEAAAKQAQSENEALQARVTSLSKELAKAQSDVNELRSENEVLQATLSALETEGSVPWSVLAFDPESLLYKMYCGEWDYARDEKGRALVTCHPQRWAAIIEHLATGAVPAEWDAQLLAQARHWNLRRLVEGLEASIPGVTVTADSDSKGFKARCVFVSVMKGLSSGEKIASLDERGS</sequence>
<dbReference type="Proteomes" id="UP000054558">
    <property type="component" value="Unassembled WGS sequence"/>
</dbReference>
<evidence type="ECO:0000313" key="4">
    <source>
        <dbReference type="Proteomes" id="UP000054558"/>
    </source>
</evidence>